<dbReference type="PANTHER" id="PTHR33198">
    <property type="entry name" value="ANK_REP_REGION DOMAIN-CONTAINING PROTEIN-RELATED"/>
    <property type="match status" value="1"/>
</dbReference>
<reference evidence="1" key="1">
    <citation type="submission" date="2025-08" db="UniProtKB">
        <authorList>
            <consortium name="Ensembl"/>
        </authorList>
    </citation>
    <scope>IDENTIFICATION</scope>
</reference>
<evidence type="ECO:0000313" key="1">
    <source>
        <dbReference type="Ensembl" id="ENSSRHP00000049497.1"/>
    </source>
</evidence>
<name>A0A673J9E0_9TELE</name>
<protein>
    <recommendedName>
        <fullName evidence="3">Retrotransposon gag domain-containing protein</fullName>
    </recommendedName>
</protein>
<keyword evidence="2" id="KW-1185">Reference proteome</keyword>
<dbReference type="PANTHER" id="PTHR33198:SF20">
    <property type="entry name" value="RETROTRANSPOSON GAG DOMAIN-CONTAINING PROTEIN"/>
    <property type="match status" value="1"/>
</dbReference>
<evidence type="ECO:0008006" key="3">
    <source>
        <dbReference type="Google" id="ProtNLM"/>
    </source>
</evidence>
<organism evidence="1 2">
    <name type="scientific">Sinocyclocheilus rhinocerous</name>
    <dbReference type="NCBI Taxonomy" id="307959"/>
    <lineage>
        <taxon>Eukaryota</taxon>
        <taxon>Metazoa</taxon>
        <taxon>Chordata</taxon>
        <taxon>Craniata</taxon>
        <taxon>Vertebrata</taxon>
        <taxon>Euteleostomi</taxon>
        <taxon>Actinopterygii</taxon>
        <taxon>Neopterygii</taxon>
        <taxon>Teleostei</taxon>
        <taxon>Ostariophysi</taxon>
        <taxon>Cypriniformes</taxon>
        <taxon>Cyprinidae</taxon>
        <taxon>Cyprininae</taxon>
        <taxon>Sinocyclocheilus</taxon>
    </lineage>
</organism>
<sequence length="169" mass="19425">IARIKGWERERIGRVKENSYSFFELASGTINAADAVRRATFLHCIGSPVQRIFANLPGPKDSYTETVNALDAYFTPRKNVVLERHKFRLRSQLQDEMIYAFVNALKELAKSCEFGALDRDMIRDQLIEKCAHRRLRDKLLQEEGLTLERALTVARIFESAQAEGSARRH</sequence>
<dbReference type="AlphaFoldDB" id="A0A673J9E0"/>
<accession>A0A673J9E0</accession>
<reference evidence="1" key="2">
    <citation type="submission" date="2025-09" db="UniProtKB">
        <authorList>
            <consortium name="Ensembl"/>
        </authorList>
    </citation>
    <scope>IDENTIFICATION</scope>
</reference>
<proteinExistence type="predicted"/>
<dbReference type="Ensembl" id="ENSSRHT00000050900.1">
    <property type="protein sequence ID" value="ENSSRHP00000049497.1"/>
    <property type="gene ID" value="ENSSRHG00000024940.1"/>
</dbReference>
<evidence type="ECO:0000313" key="2">
    <source>
        <dbReference type="Proteomes" id="UP000472270"/>
    </source>
</evidence>
<dbReference type="Proteomes" id="UP000472270">
    <property type="component" value="Unassembled WGS sequence"/>
</dbReference>